<evidence type="ECO:0000256" key="3">
    <source>
        <dbReference type="ARBA" id="ARBA00022516"/>
    </source>
</evidence>
<dbReference type="Proteomes" id="UP000250140">
    <property type="component" value="Unassembled WGS sequence"/>
</dbReference>
<keyword evidence="8 10" id="KW-1208">Phospholipid metabolism</keyword>
<dbReference type="UniPathway" id="UPA00084">
    <property type="reaction ID" value="UER00503"/>
</dbReference>
<dbReference type="EMBL" id="KV748564">
    <property type="protein sequence ID" value="OCL14506.1"/>
    <property type="molecule type" value="Genomic_DNA"/>
</dbReference>
<evidence type="ECO:0000313" key="13">
    <source>
        <dbReference type="EMBL" id="OCL14506.1"/>
    </source>
</evidence>
<name>A0A8E2FC85_9PEZI</name>
<keyword evidence="14" id="KW-1185">Reference proteome</keyword>
<dbReference type="CDD" id="cd09135">
    <property type="entry name" value="PLDc_PGS1_euk_1"/>
    <property type="match status" value="1"/>
</dbReference>
<dbReference type="PANTHER" id="PTHR12586">
    <property type="entry name" value="CDP-DIACYLGLYCEROL--SERINE O-PHOSPHATIDYLTRANSFERASE"/>
    <property type="match status" value="1"/>
</dbReference>
<dbReference type="PANTHER" id="PTHR12586:SF1">
    <property type="entry name" value="CDP-DIACYLGLYCEROL--GLYCEROL-3-PHOSPHATE 3-PHOSPHATIDYLTRANSFERASE, MITOCHONDRIAL"/>
    <property type="match status" value="1"/>
</dbReference>
<sequence>MIVRSITRYSRPRSTLTFGPRASVRRASRKYSTSNAPPIASSTPQSGTSLLGAITTELDKISPRFEVQPTQIQILQSPTEFYDTLKAKISKAKRRIYLSTLYIGKTEHELITAIREALKKNSELQVSFLTDALRGTRETPDPSCASLLIPLVAEFGPQRVEIRMFHTPNLTGLRKKVVPRRINEGWGLQHMKLYGVDDELIMSGANLSSDYFTNRQDRYHVFFSTEITSYFYKIHSAVCSLSYQISPSPSPAGYTMTWPSSNPGPSPLSDPSSFKAQANALLAPLVSPPNSTKTTPSTTNTLVYPLLQFTPLLTPDTSTELPALHSLLQTLRTAPFAQSSWTFTAGYFNMSSPLRRLLLATAPARGTVIAASPYANGFYNSPGVSGMLPAAYTLLARRFLDAVRRKGLDAQIELKEWRRGTVNQPGGWTYHAKGLWVTLPGEVAPSVTLVGSSNYTKRSYSLDIEANVMVVTGDEGLKKRMGDEEHWLQEWAGRVGKEEFERPERKVGVGVRLAMWVVAILGGAL</sequence>
<keyword evidence="10" id="KW-0547">Nucleotide-binding</keyword>
<dbReference type="EC" id="2.7.8.5" evidence="10"/>
<keyword evidence="7 10" id="KW-0594">Phospholipid biosynthesis</keyword>
<organism evidence="13 14">
    <name type="scientific">Glonium stellatum</name>
    <dbReference type="NCBI Taxonomy" id="574774"/>
    <lineage>
        <taxon>Eukaryota</taxon>
        <taxon>Fungi</taxon>
        <taxon>Dikarya</taxon>
        <taxon>Ascomycota</taxon>
        <taxon>Pezizomycotina</taxon>
        <taxon>Dothideomycetes</taxon>
        <taxon>Pleosporomycetidae</taxon>
        <taxon>Gloniales</taxon>
        <taxon>Gloniaceae</taxon>
        <taxon>Glonium</taxon>
    </lineage>
</organism>
<feature type="domain" description="PLD phosphodiesterase" evidence="12">
    <location>
        <begin position="185"/>
        <end position="211"/>
    </location>
</feature>
<dbReference type="SMART" id="SM00155">
    <property type="entry name" value="PLDc"/>
    <property type="match status" value="2"/>
</dbReference>
<protein>
    <recommendedName>
        <fullName evidence="10">CDP-diacylglycerol--glycerol-3-phosphate 3-phosphatidyltransferase</fullName>
        <ecNumber evidence="10">2.7.8.5</ecNumber>
    </recommendedName>
</protein>
<dbReference type="CDD" id="cd09137">
    <property type="entry name" value="PLDc_PGS1_euk_2"/>
    <property type="match status" value="1"/>
</dbReference>
<comment type="similarity">
    <text evidence="2 10">Belongs to the CDP-alcohol phosphatidyltransferase class-II family.</text>
</comment>
<proteinExistence type="inferred from homology"/>
<dbReference type="InterPro" id="IPR001736">
    <property type="entry name" value="PLipase_D/transphosphatidylase"/>
</dbReference>
<dbReference type="PIRSF" id="PIRSF000850">
    <property type="entry name" value="Phospholipase_D_PSS"/>
    <property type="match status" value="1"/>
</dbReference>
<keyword evidence="5" id="KW-0677">Repeat</keyword>
<evidence type="ECO:0000256" key="4">
    <source>
        <dbReference type="ARBA" id="ARBA00022679"/>
    </source>
</evidence>
<evidence type="ECO:0000256" key="8">
    <source>
        <dbReference type="ARBA" id="ARBA00023264"/>
    </source>
</evidence>
<evidence type="ECO:0000256" key="1">
    <source>
        <dbReference type="ARBA" id="ARBA00005042"/>
    </source>
</evidence>
<evidence type="ECO:0000259" key="12">
    <source>
        <dbReference type="PROSITE" id="PS50035"/>
    </source>
</evidence>
<evidence type="ECO:0000256" key="11">
    <source>
        <dbReference type="SAM" id="MobiDB-lite"/>
    </source>
</evidence>
<comment type="function">
    <text evidence="10">Functions in the biosynthesis of the anionic phospholipids phosphatidylglycerol and cardiolipin.</text>
</comment>
<accession>A0A8E2FC85</accession>
<comment type="catalytic activity">
    <reaction evidence="9 10">
        <text>a CDP-1,2-diacyl-sn-glycerol + sn-glycerol 3-phosphate = a 1,2-diacyl-sn-glycero-3-phospho-(1'-sn-glycero-3'-phosphate) + CMP + H(+)</text>
        <dbReference type="Rhea" id="RHEA:12593"/>
        <dbReference type="ChEBI" id="CHEBI:15378"/>
        <dbReference type="ChEBI" id="CHEBI:57597"/>
        <dbReference type="ChEBI" id="CHEBI:58332"/>
        <dbReference type="ChEBI" id="CHEBI:60110"/>
        <dbReference type="ChEBI" id="CHEBI:60377"/>
        <dbReference type="EC" id="2.7.8.5"/>
    </reaction>
</comment>
<keyword evidence="10" id="KW-0067">ATP-binding</keyword>
<evidence type="ECO:0000256" key="7">
    <source>
        <dbReference type="ARBA" id="ARBA00023209"/>
    </source>
</evidence>
<dbReference type="AlphaFoldDB" id="A0A8E2FC85"/>
<dbReference type="SUPFAM" id="SSF56024">
    <property type="entry name" value="Phospholipase D/nuclease"/>
    <property type="match status" value="1"/>
</dbReference>
<reference evidence="13 14" key="1">
    <citation type="journal article" date="2016" name="Nat. Commun.">
        <title>Ectomycorrhizal ecology is imprinted in the genome of the dominant symbiotic fungus Cenococcum geophilum.</title>
        <authorList>
            <consortium name="DOE Joint Genome Institute"/>
            <person name="Peter M."/>
            <person name="Kohler A."/>
            <person name="Ohm R.A."/>
            <person name="Kuo A."/>
            <person name="Krutzmann J."/>
            <person name="Morin E."/>
            <person name="Arend M."/>
            <person name="Barry K.W."/>
            <person name="Binder M."/>
            <person name="Choi C."/>
            <person name="Clum A."/>
            <person name="Copeland A."/>
            <person name="Grisel N."/>
            <person name="Haridas S."/>
            <person name="Kipfer T."/>
            <person name="LaButti K."/>
            <person name="Lindquist E."/>
            <person name="Lipzen A."/>
            <person name="Maire R."/>
            <person name="Meier B."/>
            <person name="Mihaltcheva S."/>
            <person name="Molinier V."/>
            <person name="Murat C."/>
            <person name="Poggeler S."/>
            <person name="Quandt C.A."/>
            <person name="Sperisen C."/>
            <person name="Tritt A."/>
            <person name="Tisserant E."/>
            <person name="Crous P.W."/>
            <person name="Henrissat B."/>
            <person name="Nehls U."/>
            <person name="Egli S."/>
            <person name="Spatafora J.W."/>
            <person name="Grigoriev I.V."/>
            <person name="Martin F.M."/>
        </authorList>
    </citation>
    <scope>NUCLEOTIDE SEQUENCE [LARGE SCALE GENOMIC DNA]</scope>
    <source>
        <strain evidence="13 14">CBS 207.34</strain>
    </source>
</reference>
<evidence type="ECO:0000256" key="2">
    <source>
        <dbReference type="ARBA" id="ARBA00010682"/>
    </source>
</evidence>
<keyword evidence="6 10" id="KW-0443">Lipid metabolism</keyword>
<evidence type="ECO:0000313" key="14">
    <source>
        <dbReference type="Proteomes" id="UP000250140"/>
    </source>
</evidence>
<evidence type="ECO:0000256" key="5">
    <source>
        <dbReference type="ARBA" id="ARBA00022737"/>
    </source>
</evidence>
<keyword evidence="3 10" id="KW-0444">Lipid biosynthesis</keyword>
<dbReference type="GO" id="GO:0005524">
    <property type="term" value="F:ATP binding"/>
    <property type="evidence" value="ECO:0007669"/>
    <property type="project" value="UniProtKB-KW"/>
</dbReference>
<evidence type="ECO:0000256" key="9">
    <source>
        <dbReference type="ARBA" id="ARBA00048586"/>
    </source>
</evidence>
<keyword evidence="10" id="KW-0496">Mitochondrion</keyword>
<evidence type="ECO:0000256" key="6">
    <source>
        <dbReference type="ARBA" id="ARBA00023098"/>
    </source>
</evidence>
<comment type="subcellular location">
    <subcellularLocation>
        <location evidence="10">Mitochondrion</location>
    </subcellularLocation>
</comment>
<keyword evidence="4 10" id="KW-0808">Transferase</keyword>
<dbReference type="GO" id="GO:0032049">
    <property type="term" value="P:cardiolipin biosynthetic process"/>
    <property type="evidence" value="ECO:0007669"/>
    <property type="project" value="InterPro"/>
</dbReference>
<dbReference type="GO" id="GO:0005739">
    <property type="term" value="C:mitochondrion"/>
    <property type="evidence" value="ECO:0007669"/>
    <property type="project" value="UniProtKB-SubCell"/>
</dbReference>
<feature type="region of interest" description="Disordered" evidence="11">
    <location>
        <begin position="27"/>
        <end position="47"/>
    </location>
</feature>
<dbReference type="OrthoDB" id="10250191at2759"/>
<dbReference type="InterPro" id="IPR016270">
    <property type="entry name" value="PGS1"/>
</dbReference>
<gene>
    <name evidence="13" type="ORF">AOQ84DRAFT_280883</name>
</gene>
<feature type="compositionally biased region" description="Polar residues" evidence="11">
    <location>
        <begin position="30"/>
        <end position="47"/>
    </location>
</feature>
<evidence type="ECO:0000256" key="10">
    <source>
        <dbReference type="RuleBase" id="RU365024"/>
    </source>
</evidence>
<dbReference type="Gene3D" id="3.30.870.10">
    <property type="entry name" value="Endonuclease Chain A"/>
    <property type="match status" value="2"/>
</dbReference>
<comment type="pathway">
    <text evidence="1 10">Phospholipid metabolism; phosphatidylglycerol biosynthesis; phosphatidylglycerol from CDP-diacylglycerol: step 1/2.</text>
</comment>
<dbReference type="GO" id="GO:0008444">
    <property type="term" value="F:CDP-diacylglycerol-glycerol-3-phosphate 3-phosphatidyltransferase activity"/>
    <property type="evidence" value="ECO:0007669"/>
    <property type="project" value="UniProtKB-EC"/>
</dbReference>
<dbReference type="PROSITE" id="PS50035">
    <property type="entry name" value="PLD"/>
    <property type="match status" value="1"/>
</dbReference>